<dbReference type="GO" id="GO:0016020">
    <property type="term" value="C:membrane"/>
    <property type="evidence" value="ECO:0007669"/>
    <property type="project" value="UniProtKB-SubCell"/>
</dbReference>
<dbReference type="InterPro" id="IPR051533">
    <property type="entry name" value="WaaL-like"/>
</dbReference>
<dbReference type="PANTHER" id="PTHR37422">
    <property type="entry name" value="TEICHURONIC ACID BIOSYNTHESIS PROTEIN TUAE"/>
    <property type="match status" value="1"/>
</dbReference>
<feature type="transmembrane region" description="Helical" evidence="5">
    <location>
        <begin position="382"/>
        <end position="400"/>
    </location>
</feature>
<evidence type="ECO:0000313" key="7">
    <source>
        <dbReference type="EMBL" id="SFK60316.1"/>
    </source>
</evidence>
<sequence>MQKIYNRLSTLIPLNSMQREIFIRFALLFFCLMLWVKNFTYLSFPILVLAWLLDGGLKKFKRLLHEPLVQAILILCFALAAGLLWSDFSGDNRLKWMKYFVLLIYIPFFSLLNAARLQFVFVTLLTGYACVVSIGVHQWLLTGAQGITLLNISYLGFSAILGIGVVVAVYFAGASRAVLFRVLFWVIAFLLFFIQFNQSARGLLIATLITVSFLIFLQYRINVKKYLILMTSIMLVCIIFAVNSSVFQHRIAQFKQDIVQLQQGNYKTSVGYRLAIWDVGLDGISRQPLLGHGTGSPASYFESNILTYKGGVYKELPEFQDTSHFHNDWIEMGMHLGLLGLLVFAFLLWSWYRSFKISGLSIFGAALMVFVFLAGLTDTFMLYNRAPVLLLVITAMFVSWQNKMKIDANKLKSTVHTTLIV</sequence>
<evidence type="ECO:0000256" key="3">
    <source>
        <dbReference type="ARBA" id="ARBA00022989"/>
    </source>
</evidence>
<feature type="transmembrane region" description="Helical" evidence="5">
    <location>
        <begin position="359"/>
        <end position="376"/>
    </location>
</feature>
<reference evidence="8" key="1">
    <citation type="submission" date="2016-10" db="EMBL/GenBank/DDBJ databases">
        <authorList>
            <person name="Varghese N."/>
            <person name="Submissions S."/>
        </authorList>
    </citation>
    <scope>NUCLEOTIDE SEQUENCE [LARGE SCALE GENOMIC DNA]</scope>
    <source>
        <strain evidence="8">Nm69</strain>
    </source>
</reference>
<feature type="domain" description="O-antigen ligase-related" evidence="6">
    <location>
        <begin position="187"/>
        <end position="345"/>
    </location>
</feature>
<accession>A0A1I4AXI8</accession>
<comment type="subcellular location">
    <subcellularLocation>
        <location evidence="1">Membrane</location>
        <topology evidence="1">Multi-pass membrane protein</topology>
    </subcellularLocation>
</comment>
<protein>
    <submittedName>
        <fullName evidence="7">O-antigen ligase</fullName>
    </submittedName>
</protein>
<dbReference type="Proteomes" id="UP000199533">
    <property type="component" value="Unassembled WGS sequence"/>
</dbReference>
<evidence type="ECO:0000256" key="4">
    <source>
        <dbReference type="ARBA" id="ARBA00023136"/>
    </source>
</evidence>
<dbReference type="GO" id="GO:0016874">
    <property type="term" value="F:ligase activity"/>
    <property type="evidence" value="ECO:0007669"/>
    <property type="project" value="UniProtKB-KW"/>
</dbReference>
<evidence type="ECO:0000256" key="2">
    <source>
        <dbReference type="ARBA" id="ARBA00022692"/>
    </source>
</evidence>
<feature type="transmembrane region" description="Helical" evidence="5">
    <location>
        <begin position="152"/>
        <end position="171"/>
    </location>
</feature>
<dbReference type="OrthoDB" id="8576060at2"/>
<keyword evidence="8" id="KW-1185">Reference proteome</keyword>
<dbReference type="Pfam" id="PF04932">
    <property type="entry name" value="Wzy_C"/>
    <property type="match status" value="1"/>
</dbReference>
<evidence type="ECO:0000256" key="5">
    <source>
        <dbReference type="SAM" id="Phobius"/>
    </source>
</evidence>
<gene>
    <name evidence="7" type="ORF">SAMN05216302_101049</name>
</gene>
<feature type="transmembrane region" description="Helical" evidence="5">
    <location>
        <begin position="96"/>
        <end position="112"/>
    </location>
</feature>
<dbReference type="EMBL" id="FOSP01000010">
    <property type="protein sequence ID" value="SFK60316.1"/>
    <property type="molecule type" value="Genomic_DNA"/>
</dbReference>
<keyword evidence="7" id="KW-0436">Ligase</keyword>
<feature type="transmembrane region" description="Helical" evidence="5">
    <location>
        <begin position="226"/>
        <end position="247"/>
    </location>
</feature>
<feature type="transmembrane region" description="Helical" evidence="5">
    <location>
        <begin position="332"/>
        <end position="352"/>
    </location>
</feature>
<feature type="transmembrane region" description="Helical" evidence="5">
    <location>
        <begin position="67"/>
        <end position="84"/>
    </location>
</feature>
<dbReference type="STRING" id="52441.SAMN05216302_101049"/>
<dbReference type="PANTHER" id="PTHR37422:SF13">
    <property type="entry name" value="LIPOPOLYSACCHARIDE BIOSYNTHESIS PROTEIN PA4999-RELATED"/>
    <property type="match status" value="1"/>
</dbReference>
<keyword evidence="4 5" id="KW-0472">Membrane</keyword>
<feature type="transmembrane region" description="Helical" evidence="5">
    <location>
        <begin position="178"/>
        <end position="196"/>
    </location>
</feature>
<feature type="transmembrane region" description="Helical" evidence="5">
    <location>
        <begin position="202"/>
        <end position="219"/>
    </location>
</feature>
<evidence type="ECO:0000256" key="1">
    <source>
        <dbReference type="ARBA" id="ARBA00004141"/>
    </source>
</evidence>
<evidence type="ECO:0000313" key="8">
    <source>
        <dbReference type="Proteomes" id="UP000199533"/>
    </source>
</evidence>
<organism evidence="7 8">
    <name type="scientific">Nitrosomonas aestuarii</name>
    <dbReference type="NCBI Taxonomy" id="52441"/>
    <lineage>
        <taxon>Bacteria</taxon>
        <taxon>Pseudomonadati</taxon>
        <taxon>Pseudomonadota</taxon>
        <taxon>Betaproteobacteria</taxon>
        <taxon>Nitrosomonadales</taxon>
        <taxon>Nitrosomonadaceae</taxon>
        <taxon>Nitrosomonas</taxon>
    </lineage>
</organism>
<dbReference type="InterPro" id="IPR007016">
    <property type="entry name" value="O-antigen_ligase-rel_domated"/>
</dbReference>
<proteinExistence type="predicted"/>
<keyword evidence="2 5" id="KW-0812">Transmembrane</keyword>
<feature type="transmembrane region" description="Helical" evidence="5">
    <location>
        <begin position="21"/>
        <end position="36"/>
    </location>
</feature>
<keyword evidence="3 5" id="KW-1133">Transmembrane helix</keyword>
<evidence type="ECO:0000259" key="6">
    <source>
        <dbReference type="Pfam" id="PF04932"/>
    </source>
</evidence>
<name>A0A1I4AXI8_9PROT</name>
<dbReference type="AlphaFoldDB" id="A0A1I4AXI8"/>